<evidence type="ECO:0000313" key="5">
    <source>
        <dbReference type="Proteomes" id="UP000662857"/>
    </source>
</evidence>
<evidence type="ECO:0000256" key="3">
    <source>
        <dbReference type="SAM" id="Phobius"/>
    </source>
</evidence>
<comment type="similarity">
    <text evidence="2">Belongs to the CDP-alcohol phosphatidyltransferase class-I family.</text>
</comment>
<keyword evidence="3" id="KW-1133">Transmembrane helix</keyword>
<dbReference type="KEGG" id="nhy:JQS43_00860"/>
<dbReference type="GO" id="GO:0016020">
    <property type="term" value="C:membrane"/>
    <property type="evidence" value="ECO:0007669"/>
    <property type="project" value="InterPro"/>
</dbReference>
<dbReference type="InterPro" id="IPR043130">
    <property type="entry name" value="CDP-OH_PTrfase_TM_dom"/>
</dbReference>
<dbReference type="RefSeq" id="WP_239677142.1">
    <property type="nucleotide sequence ID" value="NZ_CP070499.1"/>
</dbReference>
<dbReference type="EMBL" id="CP070499">
    <property type="protein sequence ID" value="QSB14977.1"/>
    <property type="molecule type" value="Genomic_DNA"/>
</dbReference>
<dbReference type="InterPro" id="IPR048254">
    <property type="entry name" value="CDP_ALCOHOL_P_TRANSF_CS"/>
</dbReference>
<organism evidence="4 5">
    <name type="scientific">Natronosporangium hydrolyticum</name>
    <dbReference type="NCBI Taxonomy" id="2811111"/>
    <lineage>
        <taxon>Bacteria</taxon>
        <taxon>Bacillati</taxon>
        <taxon>Actinomycetota</taxon>
        <taxon>Actinomycetes</taxon>
        <taxon>Micromonosporales</taxon>
        <taxon>Micromonosporaceae</taxon>
        <taxon>Natronosporangium</taxon>
    </lineage>
</organism>
<dbReference type="InterPro" id="IPR000462">
    <property type="entry name" value="CDP-OH_P_trans"/>
</dbReference>
<keyword evidence="3" id="KW-0812">Transmembrane</keyword>
<name>A0A895YB50_9ACTN</name>
<proteinExistence type="inferred from homology"/>
<keyword evidence="3" id="KW-0472">Membrane</keyword>
<gene>
    <name evidence="4" type="ORF">JQS43_00860</name>
</gene>
<feature type="transmembrane region" description="Helical" evidence="3">
    <location>
        <begin position="87"/>
        <end position="107"/>
    </location>
</feature>
<sequence>MPLLTGVAPAADPAARPRLTDYYRVNKGGGLFSEATGQWLGAALAAAGHRLGLAPTALTLINLALGLATSVAVILLAGPVAAGTVPAWLVGVVALVGWQLAYAFDCADGQLARATGQTSVAGARTDILCDVASQIALVTAIATVAVAQQPATPVWLVAVFVGGWMVNLVTSALQSGPNAASMVPSRSLPVRVVKLIRDPGAIFFLAALLLIVAPALMVWFVAAFAAINGGFLLASIAFAARSTTQAG</sequence>
<reference evidence="4" key="1">
    <citation type="submission" date="2021-02" db="EMBL/GenBank/DDBJ databases">
        <title>Natrosporangium hydrolyticum gen. nov., sp. nov, a haloalkaliphilic actinobacterium from a soda solonchak soil.</title>
        <authorList>
            <person name="Sorokin D.Y."/>
            <person name="Khijniak T.V."/>
            <person name="Zakharycheva A.P."/>
            <person name="Boueva O.V."/>
            <person name="Ariskina E.V."/>
            <person name="Hahnke R.L."/>
            <person name="Bunk B."/>
            <person name="Sproer C."/>
            <person name="Schumann P."/>
            <person name="Evtushenko L.I."/>
            <person name="Kublanov I.V."/>
        </authorList>
    </citation>
    <scope>NUCLEOTIDE SEQUENCE</scope>
    <source>
        <strain evidence="4">DSM 106523</strain>
    </source>
</reference>
<evidence type="ECO:0000256" key="2">
    <source>
        <dbReference type="RuleBase" id="RU003750"/>
    </source>
</evidence>
<dbReference type="Proteomes" id="UP000662857">
    <property type="component" value="Chromosome"/>
</dbReference>
<keyword evidence="1 2" id="KW-0808">Transferase</keyword>
<dbReference type="GO" id="GO:0008654">
    <property type="term" value="P:phospholipid biosynthetic process"/>
    <property type="evidence" value="ECO:0007669"/>
    <property type="project" value="InterPro"/>
</dbReference>
<feature type="transmembrane region" description="Helical" evidence="3">
    <location>
        <begin position="60"/>
        <end position="81"/>
    </location>
</feature>
<dbReference type="GO" id="GO:0016780">
    <property type="term" value="F:phosphotransferase activity, for other substituted phosphate groups"/>
    <property type="evidence" value="ECO:0007669"/>
    <property type="project" value="InterPro"/>
</dbReference>
<feature type="transmembrane region" description="Helical" evidence="3">
    <location>
        <begin position="154"/>
        <end position="174"/>
    </location>
</feature>
<dbReference type="PROSITE" id="PS00379">
    <property type="entry name" value="CDP_ALCOHOL_P_TRANSF"/>
    <property type="match status" value="1"/>
</dbReference>
<evidence type="ECO:0000313" key="4">
    <source>
        <dbReference type="EMBL" id="QSB14977.1"/>
    </source>
</evidence>
<dbReference type="AlphaFoldDB" id="A0A895YB50"/>
<dbReference type="Pfam" id="PF01066">
    <property type="entry name" value="CDP-OH_P_transf"/>
    <property type="match status" value="1"/>
</dbReference>
<dbReference type="Gene3D" id="1.20.120.1760">
    <property type="match status" value="1"/>
</dbReference>
<accession>A0A895YB50</accession>
<evidence type="ECO:0000256" key="1">
    <source>
        <dbReference type="ARBA" id="ARBA00022679"/>
    </source>
</evidence>
<protein>
    <submittedName>
        <fullName evidence="4">CDP-alcohol phosphatidyltransferase family protein</fullName>
    </submittedName>
</protein>
<feature type="transmembrane region" description="Helical" evidence="3">
    <location>
        <begin position="195"/>
        <end position="213"/>
    </location>
</feature>
<keyword evidence="5" id="KW-1185">Reference proteome</keyword>